<dbReference type="EMBL" id="JAGFNK010000165">
    <property type="protein sequence ID" value="KAI9462670.1"/>
    <property type="molecule type" value="Genomic_DNA"/>
</dbReference>
<evidence type="ECO:0000313" key="1">
    <source>
        <dbReference type="EMBL" id="KAI9462670.1"/>
    </source>
</evidence>
<name>A0ACC0U5U3_9AGAM</name>
<evidence type="ECO:0000313" key="2">
    <source>
        <dbReference type="Proteomes" id="UP001207468"/>
    </source>
</evidence>
<proteinExistence type="predicted"/>
<reference evidence="1" key="1">
    <citation type="submission" date="2021-03" db="EMBL/GenBank/DDBJ databases">
        <title>Evolutionary priming and transition to the ectomycorrhizal habit in an iconic lineage of mushroom-forming fungi: is preadaptation a requirement?</title>
        <authorList>
            <consortium name="DOE Joint Genome Institute"/>
            <person name="Looney B.P."/>
            <person name="Miyauchi S."/>
            <person name="Morin E."/>
            <person name="Drula E."/>
            <person name="Courty P.E."/>
            <person name="Chicoki N."/>
            <person name="Fauchery L."/>
            <person name="Kohler A."/>
            <person name="Kuo A."/>
            <person name="LaButti K."/>
            <person name="Pangilinan J."/>
            <person name="Lipzen A."/>
            <person name="Riley R."/>
            <person name="Andreopoulos W."/>
            <person name="He G."/>
            <person name="Johnson J."/>
            <person name="Barry K.W."/>
            <person name="Grigoriev I.V."/>
            <person name="Nagy L."/>
            <person name="Hibbett D."/>
            <person name="Henrissat B."/>
            <person name="Matheny P.B."/>
            <person name="Labbe J."/>
            <person name="Martin A.F."/>
        </authorList>
    </citation>
    <scope>NUCLEOTIDE SEQUENCE</scope>
    <source>
        <strain evidence="1">BPL698</strain>
    </source>
</reference>
<sequence length="567" mass="62725">MGNSCSAADAFPSPPAPPAALRVSPASVPSGVVMEESSRPFTQKGSRKSSMNEQTSRREKSSDEPAFRKRVGSAPAHAQLSKLSSSRDPRSRAKSATVPMESHRSDYRPPVPELPKIGARVSGLSYPKPPLPSTLRQVLPDDLRFRILVVGKRGSGKSSLISTVFKVDTSALQQITSDKRDINLEVCPEDNRYLIVHEYTGFEEPDDAQDLQSIQDFISLRTDSSCSASERLHAVWICVPTSDAINGSIGEGVEVILGMRGVAVLVAFTKFDLVVSPEGCSESARARAYAHLEESSRSLFRRELKDIPAEIVSVNPQFRELIGNLVVTTDRFITGSRVSSNLYPRSRVQGTNSRIVPAPLVWSIALRVSRDIAIQASIEVGRSQYWSRLRFSEDFADQPLKNCLNVIHMDIVEIWNLNDRVRYLSSNKFKGRMSYVVKDLAESAGGASLGTHDPTGSGDKFAEWVFDAYEDSQENVQCVMGYIVDLIVILDGISRTSSDRVSLSTCDVLSTVDRHIKFGERDMIHADIRSFVRETFEIRSIVPQKDLVLEKIIDLIKQHCVPPSRNG</sequence>
<comment type="caution">
    <text evidence="1">The sequence shown here is derived from an EMBL/GenBank/DDBJ whole genome shotgun (WGS) entry which is preliminary data.</text>
</comment>
<organism evidence="1 2">
    <name type="scientific">Russula earlei</name>
    <dbReference type="NCBI Taxonomy" id="71964"/>
    <lineage>
        <taxon>Eukaryota</taxon>
        <taxon>Fungi</taxon>
        <taxon>Dikarya</taxon>
        <taxon>Basidiomycota</taxon>
        <taxon>Agaricomycotina</taxon>
        <taxon>Agaricomycetes</taxon>
        <taxon>Russulales</taxon>
        <taxon>Russulaceae</taxon>
        <taxon>Russula</taxon>
    </lineage>
</organism>
<protein>
    <submittedName>
        <fullName evidence="1">Uncharacterized protein</fullName>
    </submittedName>
</protein>
<gene>
    <name evidence="1" type="ORF">F5148DRAFT_1377092</name>
</gene>
<dbReference type="Proteomes" id="UP001207468">
    <property type="component" value="Unassembled WGS sequence"/>
</dbReference>
<accession>A0ACC0U5U3</accession>
<keyword evidence="2" id="KW-1185">Reference proteome</keyword>